<organism evidence="3 4">
    <name type="scientific">Mycoplasma cottewii</name>
    <dbReference type="NCBI Taxonomy" id="51364"/>
    <lineage>
        <taxon>Bacteria</taxon>
        <taxon>Bacillati</taxon>
        <taxon>Mycoplasmatota</taxon>
        <taxon>Mollicutes</taxon>
        <taxon>Mycoplasmataceae</taxon>
        <taxon>Mycoplasma</taxon>
    </lineage>
</organism>
<feature type="compositionally biased region" description="Polar residues" evidence="1">
    <location>
        <begin position="505"/>
        <end position="514"/>
    </location>
</feature>
<evidence type="ECO:0000313" key="4">
    <source>
        <dbReference type="Proteomes" id="UP001059819"/>
    </source>
</evidence>
<dbReference type="Pfam" id="PF03382">
    <property type="entry name" value="DUF285"/>
    <property type="match status" value="2"/>
</dbReference>
<dbReference type="EMBL" id="CP103424">
    <property type="protein sequence ID" value="UWD35013.1"/>
    <property type="molecule type" value="Genomic_DNA"/>
</dbReference>
<dbReference type="RefSeq" id="WP_259430173.1">
    <property type="nucleotide sequence ID" value="NZ_CP103424.1"/>
</dbReference>
<protein>
    <submittedName>
        <fullName evidence="3">BspA family leucine-rich repeat surface protein</fullName>
    </submittedName>
</protein>
<dbReference type="InterPro" id="IPR011889">
    <property type="entry name" value="Liste_lipo_26"/>
</dbReference>
<feature type="region of interest" description="Disordered" evidence="1">
    <location>
        <begin position="494"/>
        <end position="527"/>
    </location>
</feature>
<keyword evidence="2" id="KW-0732">Signal</keyword>
<feature type="compositionally biased region" description="Basic and acidic residues" evidence="1">
    <location>
        <begin position="517"/>
        <end position="527"/>
    </location>
</feature>
<proteinExistence type="predicted"/>
<reference evidence="3" key="1">
    <citation type="submission" date="2022-08" db="EMBL/GenBank/DDBJ databases">
        <title>Complete genome sequence of Mycoplasma cottewii type strain VIS.</title>
        <authorList>
            <person name="Spergser J."/>
        </authorList>
    </citation>
    <scope>NUCLEOTIDE SEQUENCE</scope>
    <source>
        <strain evidence="3">VIS</strain>
    </source>
</reference>
<feature type="signal peptide" evidence="2">
    <location>
        <begin position="1"/>
        <end position="24"/>
    </location>
</feature>
<accession>A0ABY5TWF5</accession>
<keyword evidence="4" id="KW-1185">Reference proteome</keyword>
<feature type="chain" id="PRO_5045543428" evidence="2">
    <location>
        <begin position="25"/>
        <end position="527"/>
    </location>
</feature>
<evidence type="ECO:0000256" key="2">
    <source>
        <dbReference type="SAM" id="SignalP"/>
    </source>
</evidence>
<dbReference type="SUPFAM" id="SSF141571">
    <property type="entry name" value="Pentapeptide repeat-like"/>
    <property type="match status" value="1"/>
</dbReference>
<sequence length="527" mass="60006">MKKNLKWITVAGSLILLGGGTAGATIAFVNQNKNNKTNKIDISNIQNLNLKLKGLEDKNPDTIIDAFLKNNNIKDLKKEDLQVNVNNDKATIKVVKSEMYTGHVEVKVLTIKENIQIVHSIWNEGFFGKLIRPIYFENLFKELNKRLRQKDADEILLASDISPFENIGNSNEIKLLYKENSITLKFGKDENDWLDLEKEPTYNEDDETICLDMGWKLKTFLDEGTQHYIISPQTLKNTVKEVPTELPWFVNGLDQVFLGNENEEIKGIEQWDASNFQYLNETFANAKSFNQDLEKWDVSNVIYMNGVFSNAESFNKPLNGWDVSNVHSMWGLFFGAKSFNQDLEKWDVSNVAVMDGMFGNTDVFNKPLNNWNTSKLTEMNTIFFGAKSFNQDLDKWDVSNVTTMVGAFSGTESFNGNISTWNLKNLDNMSHMFEGAKSFNQDISTRKIPTLDGSEYKAWDTSNVSYMNNVFANAELFDQNISNWDVKKVVENNNKAKDDEGNPIPSFSNFSAGSKLSPEKLPKFNQN</sequence>
<dbReference type="Proteomes" id="UP001059819">
    <property type="component" value="Chromosome"/>
</dbReference>
<dbReference type="NCBIfam" id="TIGR02167">
    <property type="entry name" value="Liste_lipo_26"/>
    <property type="match status" value="3"/>
</dbReference>
<name>A0ABY5TWF5_9MOLU</name>
<gene>
    <name evidence="3" type="ORF">NX779_04400</name>
</gene>
<evidence type="ECO:0000256" key="1">
    <source>
        <dbReference type="SAM" id="MobiDB-lite"/>
    </source>
</evidence>
<dbReference type="InterPro" id="IPR005046">
    <property type="entry name" value="DUF285"/>
</dbReference>
<evidence type="ECO:0000313" key="3">
    <source>
        <dbReference type="EMBL" id="UWD35013.1"/>
    </source>
</evidence>